<comment type="caution">
    <text evidence="2">The sequence shown here is derived from an EMBL/GenBank/DDBJ whole genome shotgun (WGS) entry which is preliminary data.</text>
</comment>
<sequence length="93" mass="10560">MMGIEVDDFVETSSQLLQPLEDFFNHVFVMVDSASFDDVLQNDMTHNSLKIYHEIEDTTSSTLAKKDDPADNELQMETTPEHATERGTHASRI</sequence>
<feature type="compositionally biased region" description="Basic and acidic residues" evidence="1">
    <location>
        <begin position="79"/>
        <end position="93"/>
    </location>
</feature>
<evidence type="ECO:0000256" key="1">
    <source>
        <dbReference type="SAM" id="MobiDB-lite"/>
    </source>
</evidence>
<organism evidence="2 3">
    <name type="scientific">Escallonia herrerae</name>
    <dbReference type="NCBI Taxonomy" id="1293975"/>
    <lineage>
        <taxon>Eukaryota</taxon>
        <taxon>Viridiplantae</taxon>
        <taxon>Streptophyta</taxon>
        <taxon>Embryophyta</taxon>
        <taxon>Tracheophyta</taxon>
        <taxon>Spermatophyta</taxon>
        <taxon>Magnoliopsida</taxon>
        <taxon>eudicotyledons</taxon>
        <taxon>Gunneridae</taxon>
        <taxon>Pentapetalae</taxon>
        <taxon>asterids</taxon>
        <taxon>campanulids</taxon>
        <taxon>Escalloniales</taxon>
        <taxon>Escalloniaceae</taxon>
        <taxon>Escallonia</taxon>
    </lineage>
</organism>
<name>A0AA89AL56_9ASTE</name>
<protein>
    <submittedName>
        <fullName evidence="2">Uncharacterized protein</fullName>
    </submittedName>
</protein>
<accession>A0AA89AL56</accession>
<dbReference type="EMBL" id="JAVXUP010001788">
    <property type="protein sequence ID" value="KAK3008084.1"/>
    <property type="molecule type" value="Genomic_DNA"/>
</dbReference>
<dbReference type="Proteomes" id="UP001188597">
    <property type="component" value="Unassembled WGS sequence"/>
</dbReference>
<evidence type="ECO:0000313" key="2">
    <source>
        <dbReference type="EMBL" id="KAK3008084.1"/>
    </source>
</evidence>
<feature type="region of interest" description="Disordered" evidence="1">
    <location>
        <begin position="59"/>
        <end position="93"/>
    </location>
</feature>
<keyword evidence="3" id="KW-1185">Reference proteome</keyword>
<dbReference type="AlphaFoldDB" id="A0AA89AL56"/>
<evidence type="ECO:0000313" key="3">
    <source>
        <dbReference type="Proteomes" id="UP001188597"/>
    </source>
</evidence>
<gene>
    <name evidence="2" type="ORF">RJ639_013611</name>
</gene>
<reference evidence="2" key="1">
    <citation type="submission" date="2022-12" db="EMBL/GenBank/DDBJ databases">
        <title>Draft genome assemblies for two species of Escallonia (Escalloniales).</title>
        <authorList>
            <person name="Chanderbali A."/>
            <person name="Dervinis C."/>
            <person name="Anghel I."/>
            <person name="Soltis D."/>
            <person name="Soltis P."/>
            <person name="Zapata F."/>
        </authorList>
    </citation>
    <scope>NUCLEOTIDE SEQUENCE</scope>
    <source>
        <strain evidence="2">UCBG64.0493</strain>
        <tissue evidence="2">Leaf</tissue>
    </source>
</reference>
<proteinExistence type="predicted"/>